<name>A0A101P208_9ACTN</name>
<comment type="caution">
    <text evidence="2">The sequence shown here is derived from an EMBL/GenBank/DDBJ whole genome shotgun (WGS) entry which is preliminary data.</text>
</comment>
<gene>
    <name evidence="2" type="ORF">AQI95_23570</name>
</gene>
<reference evidence="2 3" key="1">
    <citation type="submission" date="2015-10" db="EMBL/GenBank/DDBJ databases">
        <title>Draft genome sequence of Streptomyces yokosukanensis DSM 40224, type strain for the species Streptomyces yokosukanensis.</title>
        <authorList>
            <person name="Ruckert C."/>
            <person name="Winkler A."/>
            <person name="Kalinowski J."/>
            <person name="Kampfer P."/>
            <person name="Glaeser S."/>
        </authorList>
    </citation>
    <scope>NUCLEOTIDE SEQUENCE [LARGE SCALE GENOMIC DNA]</scope>
    <source>
        <strain evidence="2 3">DSM 40224</strain>
    </source>
</reference>
<dbReference type="AlphaFoldDB" id="A0A101P208"/>
<keyword evidence="1" id="KW-0472">Membrane</keyword>
<evidence type="ECO:0000313" key="3">
    <source>
        <dbReference type="Proteomes" id="UP000053127"/>
    </source>
</evidence>
<dbReference type="EMBL" id="LMWN01000033">
    <property type="protein sequence ID" value="KUN03475.1"/>
    <property type="molecule type" value="Genomic_DNA"/>
</dbReference>
<proteinExistence type="predicted"/>
<keyword evidence="1" id="KW-0812">Transmembrane</keyword>
<feature type="transmembrane region" description="Helical" evidence="1">
    <location>
        <begin position="44"/>
        <end position="62"/>
    </location>
</feature>
<organism evidence="2 3">
    <name type="scientific">Streptomyces yokosukanensis</name>
    <dbReference type="NCBI Taxonomy" id="67386"/>
    <lineage>
        <taxon>Bacteria</taxon>
        <taxon>Bacillati</taxon>
        <taxon>Actinomycetota</taxon>
        <taxon>Actinomycetes</taxon>
        <taxon>Kitasatosporales</taxon>
        <taxon>Streptomycetaceae</taxon>
        <taxon>Streptomyces</taxon>
    </lineage>
</organism>
<keyword evidence="3" id="KW-1185">Reference proteome</keyword>
<feature type="transmembrane region" description="Helical" evidence="1">
    <location>
        <begin position="153"/>
        <end position="171"/>
    </location>
</feature>
<evidence type="ECO:0008006" key="4">
    <source>
        <dbReference type="Google" id="ProtNLM"/>
    </source>
</evidence>
<evidence type="ECO:0000313" key="2">
    <source>
        <dbReference type="EMBL" id="KUN03475.1"/>
    </source>
</evidence>
<protein>
    <recommendedName>
        <fullName evidence="4">DUF3592 domain-containing protein</fullName>
    </recommendedName>
</protein>
<accession>A0A101P208</accession>
<sequence length="186" mass="19576">MVAAGSLVAVKVGNWPAVATWVAFTLVYVCRLRRRMPRSPGHELAGILAGFGYVILVVGAGYGTPGVYLDIWGEQGTATVVDQSTTRTRGGGEEYTCTVVLPNGDSRRLQASSGTCRNLEPMADDRVPVVYDPAHVILPVAGTKARLGTAKSVLPSGIGLLLVLTGAAHVIGRTAKARRERCLPGH</sequence>
<dbReference type="Proteomes" id="UP000053127">
    <property type="component" value="Unassembled WGS sequence"/>
</dbReference>
<feature type="transmembrane region" description="Helical" evidence="1">
    <location>
        <begin position="12"/>
        <end position="32"/>
    </location>
</feature>
<dbReference type="STRING" id="67386.AQI95_23570"/>
<evidence type="ECO:0000256" key="1">
    <source>
        <dbReference type="SAM" id="Phobius"/>
    </source>
</evidence>
<keyword evidence="1" id="KW-1133">Transmembrane helix</keyword>
<dbReference type="RefSeq" id="WP_067127062.1">
    <property type="nucleotide sequence ID" value="NZ_JBFACD010000002.1"/>
</dbReference>